<evidence type="ECO:0000313" key="4">
    <source>
        <dbReference type="Proteomes" id="UP000770889"/>
    </source>
</evidence>
<dbReference type="GO" id="GO:0071111">
    <property type="term" value="F:cyclic-guanylate-specific phosphodiesterase activity"/>
    <property type="evidence" value="ECO:0007669"/>
    <property type="project" value="InterPro"/>
</dbReference>
<dbReference type="Gene3D" id="3.30.70.270">
    <property type="match status" value="1"/>
</dbReference>
<evidence type="ECO:0000259" key="1">
    <source>
        <dbReference type="PROSITE" id="PS50883"/>
    </source>
</evidence>
<dbReference type="CDD" id="cd01949">
    <property type="entry name" value="GGDEF"/>
    <property type="match status" value="1"/>
</dbReference>
<dbReference type="PANTHER" id="PTHR33121">
    <property type="entry name" value="CYCLIC DI-GMP PHOSPHODIESTERASE PDEF"/>
    <property type="match status" value="1"/>
</dbReference>
<gene>
    <name evidence="3" type="ORF">KME65_14040</name>
</gene>
<dbReference type="PANTHER" id="PTHR33121:SF23">
    <property type="entry name" value="CYCLIC DI-GMP PHOSPHODIESTERASE PDEB"/>
    <property type="match status" value="1"/>
</dbReference>
<dbReference type="Gene3D" id="3.20.20.450">
    <property type="entry name" value="EAL domain"/>
    <property type="match status" value="1"/>
</dbReference>
<comment type="caution">
    <text evidence="3">The sequence shown here is derived from an EMBL/GenBank/DDBJ whole genome shotgun (WGS) entry which is preliminary data.</text>
</comment>
<feature type="domain" description="EAL" evidence="1">
    <location>
        <begin position="967"/>
        <end position="1223"/>
    </location>
</feature>
<dbReference type="InterPro" id="IPR001633">
    <property type="entry name" value="EAL_dom"/>
</dbReference>
<dbReference type="Pfam" id="PF00990">
    <property type="entry name" value="GGDEF"/>
    <property type="match status" value="1"/>
</dbReference>
<dbReference type="Pfam" id="PF00563">
    <property type="entry name" value="EAL"/>
    <property type="match status" value="1"/>
</dbReference>
<dbReference type="PROSITE" id="PS50883">
    <property type="entry name" value="EAL"/>
    <property type="match status" value="1"/>
</dbReference>
<dbReference type="SUPFAM" id="SSF55073">
    <property type="entry name" value="Nucleotide cyclase"/>
    <property type="match status" value="1"/>
</dbReference>
<dbReference type="EMBL" id="JAHHGM010000013">
    <property type="protein sequence ID" value="MBT2990071.1"/>
    <property type="molecule type" value="Genomic_DNA"/>
</dbReference>
<dbReference type="AlphaFoldDB" id="A0A944M8S9"/>
<dbReference type="SMART" id="SM00052">
    <property type="entry name" value="EAL"/>
    <property type="match status" value="1"/>
</dbReference>
<dbReference type="Pfam" id="PF07793">
    <property type="entry name" value="DUF1631"/>
    <property type="match status" value="1"/>
</dbReference>
<dbReference type="InterPro" id="IPR012434">
    <property type="entry name" value="DUF1631"/>
</dbReference>
<dbReference type="InterPro" id="IPR035919">
    <property type="entry name" value="EAL_sf"/>
</dbReference>
<reference evidence="3 4" key="1">
    <citation type="submission" date="2021-05" db="EMBL/GenBank/DDBJ databases">
        <title>Genetic and Functional Diversity in Clade A Lucinid endosymbionts from the Bahamas.</title>
        <authorList>
            <person name="Giani N.M."/>
            <person name="Engel A.S."/>
            <person name="Campbell B.J."/>
        </authorList>
    </citation>
    <scope>NUCLEOTIDE SEQUENCE [LARGE SCALE GENOMIC DNA]</scope>
    <source>
        <strain evidence="3">LUC16012Gg_MoonRockCtena</strain>
    </source>
</reference>
<accession>A0A944M8S9</accession>
<dbReference type="CDD" id="cd01948">
    <property type="entry name" value="EAL"/>
    <property type="match status" value="1"/>
</dbReference>
<feature type="domain" description="GGDEF" evidence="2">
    <location>
        <begin position="822"/>
        <end position="956"/>
    </location>
</feature>
<name>A0A944M8S9_9GAMM</name>
<dbReference type="InterPro" id="IPR043128">
    <property type="entry name" value="Rev_trsase/Diguanyl_cyclase"/>
</dbReference>
<dbReference type="InterPro" id="IPR029787">
    <property type="entry name" value="Nucleotide_cyclase"/>
</dbReference>
<proteinExistence type="predicted"/>
<dbReference type="Proteomes" id="UP000770889">
    <property type="component" value="Unassembled WGS sequence"/>
</dbReference>
<dbReference type="SUPFAM" id="SSF141868">
    <property type="entry name" value="EAL domain-like"/>
    <property type="match status" value="1"/>
</dbReference>
<dbReference type="NCBIfam" id="TIGR00254">
    <property type="entry name" value="GGDEF"/>
    <property type="match status" value="1"/>
</dbReference>
<dbReference type="SUPFAM" id="SSF141371">
    <property type="entry name" value="PilZ domain-like"/>
    <property type="match status" value="1"/>
</dbReference>
<evidence type="ECO:0000259" key="2">
    <source>
        <dbReference type="PROSITE" id="PS50887"/>
    </source>
</evidence>
<organism evidence="3 4">
    <name type="scientific">Candidatus Thiodiazotropha taylori</name>
    <dbReference type="NCBI Taxonomy" id="2792791"/>
    <lineage>
        <taxon>Bacteria</taxon>
        <taxon>Pseudomonadati</taxon>
        <taxon>Pseudomonadota</taxon>
        <taxon>Gammaproteobacteria</taxon>
        <taxon>Chromatiales</taxon>
        <taxon>Sedimenticolaceae</taxon>
        <taxon>Candidatus Thiodiazotropha</taxon>
    </lineage>
</organism>
<evidence type="ECO:0000313" key="3">
    <source>
        <dbReference type="EMBL" id="MBT2990071.1"/>
    </source>
</evidence>
<protein>
    <submittedName>
        <fullName evidence="3">DUF1631 family protein</fullName>
    </submittedName>
</protein>
<dbReference type="PROSITE" id="PS50887">
    <property type="entry name" value="GGDEF"/>
    <property type="match status" value="1"/>
</dbReference>
<sequence>MNNRRRHQRLEIDLPASLAIQGQSFDDCRICNFSRGGIYLNCDDDRLNGLLPAGYIAESDRQEAVLTVASNQVRIAIVYLNNQGLGGSIIENGEGEALYRFLQSQREPQKSEQTDLDTMAVSPLIEELRQRLLDYLNPQLTSFFTQARETLLEYVNEPKFNQQESGLILLMTALEREEADIAKAFTGQVEKAFDDLGCLAGINTTQTTNVNQELELVEKVEIDHWVAINDIARQIETDLARNLYHIETSLTYLTAHTIKDENNPFSPISLLNALKHALDRFDLEINGFHLVLSVFQQTILAGLDKLYEALLELFKNKGIDFTSQYKINLKQNYPAKKISHPNLGKVLQHLSTLFDVGHQTDHAASESEADGIGKSEVIESLNNLPLRFGSSVLKQLEQELLSQASASQQIDPLVSAAISTGEELVSALRDDPLVPDELKDLLSRMEIQIIQEVVNDPSLLENSKHPVRRLLATVELLIPYFTVGTQVNQVRDMARISQLLDAIDSKKLVSVSEVTQALEALRHTQLDNFYRNRQIAIDRCEKDEQLIAAERAVLSYLRNQLLGKTVTSAIAHLFQFGWVNLLVQTYTADGEESTAWKAYSRVIEILGKLFLNRATGHDMSNNQIRDLISLIRKGFRDYPIYPEASRNFAIELQTALVKGGETALPFIEQRIEVDEDWLVEYFSDRIKSADPIDDSEIDETSIQHVKALAIDTWVVAEAGTRMLYLAWKNNDSSRFLFVDGNGLKAHDLCDHELARLVKSGDCELMQDRVQPIVDRAIDRILLTSYNQIKDESSTDELTGLFNRRSFERNLHEILAEAEHDNTHHVLTLLDLDKFHVVNDLCGLDGGDRLLQTVSSILTSYLTKDGMVARIGDDEFALLIKNADLDKGFQTAESLRRAIEEYRFSWDERLIPVSASLGVVQVDVREQTSTSELLQAAKSACYMAKESGRNCTRVFSASDSAFQKHMQTIQTIPTIQEALANDRMVLFAQPIVPLKQDAGLHPHYEILLRILDDKGDPQPPQRFIKIAEQYDLMRSVDHWVIDHFFKAISPYGEKLQNDISFSLNLSTKSVVESEFKKYLKECITNSPIPASQLGFEITETALAKDIKETVAFMREVRSLGCSCYLDDFGSGFASFSYLKDFPVNYVKIDGIFVREMIQNTADLAMVISIMELAHFMEKVVIAEHVSDASIGKALQEMGVDFAQGHHFGHPRPFAEVLQAIVEDAPQISSA</sequence>
<dbReference type="InterPro" id="IPR000160">
    <property type="entry name" value="GGDEF_dom"/>
</dbReference>
<dbReference type="InterPro" id="IPR050706">
    <property type="entry name" value="Cyclic-di-GMP_PDE-like"/>
</dbReference>
<dbReference type="SMART" id="SM00267">
    <property type="entry name" value="GGDEF"/>
    <property type="match status" value="1"/>
</dbReference>